<protein>
    <recommendedName>
        <fullName evidence="7">G-protein coupled receptors family 1 profile domain-containing protein</fullName>
    </recommendedName>
</protein>
<dbReference type="SUPFAM" id="SSF81321">
    <property type="entry name" value="Family A G protein-coupled receptor-like"/>
    <property type="match status" value="1"/>
</dbReference>
<dbReference type="InterPro" id="IPR000276">
    <property type="entry name" value="GPCR_Rhodpsn"/>
</dbReference>
<feature type="chain" id="PRO_5042122795" description="G-protein coupled receptors family 1 profile domain-containing protein" evidence="6">
    <location>
        <begin position="19"/>
        <end position="163"/>
    </location>
</feature>
<evidence type="ECO:0000256" key="4">
    <source>
        <dbReference type="ARBA" id="ARBA00023136"/>
    </source>
</evidence>
<name>A0AAD5T8D6_9FUNG</name>
<sequence length="163" mass="18173">MGCFAFTFMFVVAPFVLGTADTTYVLRSSHVYCAGAWYSAKAFTIVCLIILAVPVNFMIYAYMAIYKHLQKSTTEVKIALLPLPPQKRKLESIRQSEAQRTILKTDFSEEFNSKLANGSSNIASTIEVKGAAQNDLDKQQMILMKQSAVIVASFVLGWIPYQI</sequence>
<feature type="non-terminal residue" evidence="8">
    <location>
        <position position="163"/>
    </location>
</feature>
<dbReference type="EMBL" id="JADGJH010000151">
    <property type="protein sequence ID" value="KAJ3135946.1"/>
    <property type="molecule type" value="Genomic_DNA"/>
</dbReference>
<evidence type="ECO:0000256" key="6">
    <source>
        <dbReference type="SAM" id="SignalP"/>
    </source>
</evidence>
<dbReference type="GO" id="GO:0016020">
    <property type="term" value="C:membrane"/>
    <property type="evidence" value="ECO:0007669"/>
    <property type="project" value="UniProtKB-SubCell"/>
</dbReference>
<evidence type="ECO:0000256" key="2">
    <source>
        <dbReference type="ARBA" id="ARBA00022692"/>
    </source>
</evidence>
<dbReference type="InterPro" id="IPR017452">
    <property type="entry name" value="GPCR_Rhodpsn_7TM"/>
</dbReference>
<comment type="caution">
    <text evidence="8">The sequence shown here is derived from an EMBL/GenBank/DDBJ whole genome shotgun (WGS) entry which is preliminary data.</text>
</comment>
<keyword evidence="3 5" id="KW-1133">Transmembrane helix</keyword>
<evidence type="ECO:0000313" key="9">
    <source>
        <dbReference type="Proteomes" id="UP001211907"/>
    </source>
</evidence>
<evidence type="ECO:0000313" key="8">
    <source>
        <dbReference type="EMBL" id="KAJ3135946.1"/>
    </source>
</evidence>
<dbReference type="PROSITE" id="PS50262">
    <property type="entry name" value="G_PROTEIN_RECEP_F1_2"/>
    <property type="match status" value="1"/>
</dbReference>
<feature type="signal peptide" evidence="6">
    <location>
        <begin position="1"/>
        <end position="18"/>
    </location>
</feature>
<keyword evidence="9" id="KW-1185">Reference proteome</keyword>
<dbReference type="GO" id="GO:0004930">
    <property type="term" value="F:G protein-coupled receptor activity"/>
    <property type="evidence" value="ECO:0007669"/>
    <property type="project" value="InterPro"/>
</dbReference>
<evidence type="ECO:0000259" key="7">
    <source>
        <dbReference type="PROSITE" id="PS50262"/>
    </source>
</evidence>
<keyword evidence="2 5" id="KW-0812">Transmembrane</keyword>
<feature type="domain" description="G-protein coupled receptors family 1 profile" evidence="7">
    <location>
        <begin position="1"/>
        <end position="163"/>
    </location>
</feature>
<dbReference type="Pfam" id="PF00001">
    <property type="entry name" value="7tm_1"/>
    <property type="match status" value="1"/>
</dbReference>
<evidence type="ECO:0000256" key="5">
    <source>
        <dbReference type="SAM" id="Phobius"/>
    </source>
</evidence>
<dbReference type="Proteomes" id="UP001211907">
    <property type="component" value="Unassembled WGS sequence"/>
</dbReference>
<reference evidence="8" key="1">
    <citation type="submission" date="2020-05" db="EMBL/GenBank/DDBJ databases">
        <title>Phylogenomic resolution of chytrid fungi.</title>
        <authorList>
            <person name="Stajich J.E."/>
            <person name="Amses K."/>
            <person name="Simmons R."/>
            <person name="Seto K."/>
            <person name="Myers J."/>
            <person name="Bonds A."/>
            <person name="Quandt C.A."/>
            <person name="Barry K."/>
            <person name="Liu P."/>
            <person name="Grigoriev I."/>
            <person name="Longcore J.E."/>
            <person name="James T.Y."/>
        </authorList>
    </citation>
    <scope>NUCLEOTIDE SEQUENCE</scope>
    <source>
        <strain evidence="8">JEL0513</strain>
    </source>
</reference>
<gene>
    <name evidence="8" type="ORF">HK100_002225</name>
</gene>
<feature type="transmembrane region" description="Helical" evidence="5">
    <location>
        <begin position="42"/>
        <end position="63"/>
    </location>
</feature>
<evidence type="ECO:0000256" key="1">
    <source>
        <dbReference type="ARBA" id="ARBA00004370"/>
    </source>
</evidence>
<keyword evidence="4 5" id="KW-0472">Membrane</keyword>
<evidence type="ECO:0000256" key="3">
    <source>
        <dbReference type="ARBA" id="ARBA00022989"/>
    </source>
</evidence>
<dbReference type="AlphaFoldDB" id="A0AAD5T8D6"/>
<comment type="subcellular location">
    <subcellularLocation>
        <location evidence="1">Membrane</location>
    </subcellularLocation>
</comment>
<accession>A0AAD5T8D6</accession>
<proteinExistence type="predicted"/>
<organism evidence="8 9">
    <name type="scientific">Physocladia obscura</name>
    <dbReference type="NCBI Taxonomy" id="109957"/>
    <lineage>
        <taxon>Eukaryota</taxon>
        <taxon>Fungi</taxon>
        <taxon>Fungi incertae sedis</taxon>
        <taxon>Chytridiomycota</taxon>
        <taxon>Chytridiomycota incertae sedis</taxon>
        <taxon>Chytridiomycetes</taxon>
        <taxon>Chytridiales</taxon>
        <taxon>Chytriomycetaceae</taxon>
        <taxon>Physocladia</taxon>
    </lineage>
</organism>
<dbReference type="Gene3D" id="1.20.1070.10">
    <property type="entry name" value="Rhodopsin 7-helix transmembrane proteins"/>
    <property type="match status" value="1"/>
</dbReference>
<keyword evidence="6" id="KW-0732">Signal</keyword>